<accession>A0AAD5U516</accession>
<dbReference type="EMBL" id="JADGJW010000201">
    <property type="protein sequence ID" value="KAJ3221923.1"/>
    <property type="molecule type" value="Genomic_DNA"/>
</dbReference>
<dbReference type="GO" id="GO:0006139">
    <property type="term" value="P:nucleobase-containing compound metabolic process"/>
    <property type="evidence" value="ECO:0007669"/>
    <property type="project" value="InterPro"/>
</dbReference>
<dbReference type="PROSITE" id="PS00113">
    <property type="entry name" value="ADENYLATE_KINASE"/>
    <property type="match status" value="1"/>
</dbReference>
<evidence type="ECO:0000256" key="1">
    <source>
        <dbReference type="ARBA" id="ARBA00022679"/>
    </source>
</evidence>
<evidence type="ECO:0000259" key="5">
    <source>
        <dbReference type="SMART" id="SM00382"/>
    </source>
</evidence>
<dbReference type="SUPFAM" id="SSF52540">
    <property type="entry name" value="P-loop containing nucleoside triphosphate hydrolases"/>
    <property type="match status" value="2"/>
</dbReference>
<dbReference type="Gene3D" id="3.40.50.300">
    <property type="entry name" value="P-loop containing nucleotide triphosphate hydrolases"/>
    <property type="match status" value="2"/>
</dbReference>
<evidence type="ECO:0000256" key="2">
    <source>
        <dbReference type="ARBA" id="ARBA00022741"/>
    </source>
</evidence>
<dbReference type="InterPro" id="IPR027417">
    <property type="entry name" value="P-loop_NTPase"/>
</dbReference>
<dbReference type="Proteomes" id="UP001211065">
    <property type="component" value="Unassembled WGS sequence"/>
</dbReference>
<keyword evidence="7" id="KW-1185">Reference proteome</keyword>
<dbReference type="InterPro" id="IPR033690">
    <property type="entry name" value="Adenylat_kinase_CS"/>
</dbReference>
<reference evidence="6" key="1">
    <citation type="submission" date="2020-05" db="EMBL/GenBank/DDBJ databases">
        <title>Phylogenomic resolution of chytrid fungi.</title>
        <authorList>
            <person name="Stajich J.E."/>
            <person name="Amses K."/>
            <person name="Simmons R."/>
            <person name="Seto K."/>
            <person name="Myers J."/>
            <person name="Bonds A."/>
            <person name="Quandt C.A."/>
            <person name="Barry K."/>
            <person name="Liu P."/>
            <person name="Grigoriev I."/>
            <person name="Longcore J.E."/>
            <person name="James T.Y."/>
        </authorList>
    </citation>
    <scope>NUCLEOTIDE SEQUENCE</scope>
    <source>
        <strain evidence="6">JEL0476</strain>
    </source>
</reference>
<dbReference type="AlphaFoldDB" id="A0AAD5U516"/>
<feature type="compositionally biased region" description="Acidic residues" evidence="4">
    <location>
        <begin position="287"/>
        <end position="314"/>
    </location>
</feature>
<feature type="domain" description="AAA+ ATPase" evidence="5">
    <location>
        <begin position="34"/>
        <end position="204"/>
    </location>
</feature>
<organism evidence="6 7">
    <name type="scientific">Clydaea vesicula</name>
    <dbReference type="NCBI Taxonomy" id="447962"/>
    <lineage>
        <taxon>Eukaryota</taxon>
        <taxon>Fungi</taxon>
        <taxon>Fungi incertae sedis</taxon>
        <taxon>Chytridiomycota</taxon>
        <taxon>Chytridiomycota incertae sedis</taxon>
        <taxon>Chytridiomycetes</taxon>
        <taxon>Lobulomycetales</taxon>
        <taxon>Lobulomycetaceae</taxon>
        <taxon>Clydaea</taxon>
    </lineage>
</organism>
<dbReference type="InterPro" id="IPR000850">
    <property type="entry name" value="Adenylat/UMP-CMP_kin"/>
</dbReference>
<keyword evidence="1" id="KW-0808">Transferase</keyword>
<sequence length="665" mass="75250">MHTEGKVNAKIKDEDNITKFIEKIPAENAIKKVSKPLFILVGKSGSGKSTVANKLAEQLGSKVVSAQTVLNKEVHLIDDEIHDRLCLHLYSGKEVATSKILEAMEAAPKKDSLKFSGIILDDIPSSSATIVEPSKPNTGERPVLKKIKKRVTKSASSSATYTQPDLTTTSTNVQSCNNTAPNTPTSEIASKFSSNTITEFSLIDRLTSPQCDRPASTRSRPGSRASKLETIPDFIPVVIQLNIEDSSLKRRRKAQKIDPLTGMIYSAQRIKATLEAQLASKNKFLNEEDENQEEAVENEEENDEMEEENEEDEESKIVDEEYLNFNVLDNMNEEENVDLKNKTKKKGKLNINELKKVKLSNKQNYEPISDEIFKRLLRRSEDFEENIDRELLYWSQSVEPYLKQLKVKSTRQKTSNYNFHYIEINGSQHPDVIIKDVMHRIDTLGLGLNLKTIFPKILVPLDVKGKSEEDIVKIYSTLDLEPDEPPRELGNWGKYCAVSFVNDKILVNASMTYVVAYAGFIHFFANQKALNQFMENPNKFLTCPTQIPSLKICILGGPFSGKSTQGTLLAKIYKLKYLNLDQILSKWDKNPDQTNLIATNQIYKRVRNRLRSGKTISAAMEVEIFKFVLNQMDEDEEFEESAVGESSWLLDGFPRTVDQVTQYLL</sequence>
<dbReference type="GO" id="GO:0019205">
    <property type="term" value="F:nucleobase-containing compound kinase activity"/>
    <property type="evidence" value="ECO:0007669"/>
    <property type="project" value="InterPro"/>
</dbReference>
<name>A0AAD5U516_9FUNG</name>
<keyword evidence="3 6" id="KW-0418">Kinase</keyword>
<dbReference type="PRINTS" id="PR00094">
    <property type="entry name" value="ADENYLTKNASE"/>
</dbReference>
<comment type="caution">
    <text evidence="6">The sequence shown here is derived from an EMBL/GenBank/DDBJ whole genome shotgun (WGS) entry which is preliminary data.</text>
</comment>
<keyword evidence="2" id="KW-0547">Nucleotide-binding</keyword>
<gene>
    <name evidence="6" type="primary">AKD1_2</name>
    <name evidence="6" type="ORF">HK099_002956</name>
</gene>
<protein>
    <submittedName>
        <fullName evidence="6">Adenylate kinase</fullName>
    </submittedName>
</protein>
<evidence type="ECO:0000256" key="3">
    <source>
        <dbReference type="ARBA" id="ARBA00022777"/>
    </source>
</evidence>
<evidence type="ECO:0000313" key="7">
    <source>
        <dbReference type="Proteomes" id="UP001211065"/>
    </source>
</evidence>
<dbReference type="GO" id="GO:0005524">
    <property type="term" value="F:ATP binding"/>
    <property type="evidence" value="ECO:0007669"/>
    <property type="project" value="InterPro"/>
</dbReference>
<dbReference type="PANTHER" id="PTHR23359">
    <property type="entry name" value="NUCLEOTIDE KINASE"/>
    <property type="match status" value="1"/>
</dbReference>
<evidence type="ECO:0000313" key="6">
    <source>
        <dbReference type="EMBL" id="KAJ3221923.1"/>
    </source>
</evidence>
<evidence type="ECO:0000256" key="4">
    <source>
        <dbReference type="SAM" id="MobiDB-lite"/>
    </source>
</evidence>
<dbReference type="SMART" id="SM00382">
    <property type="entry name" value="AAA"/>
    <property type="match status" value="1"/>
</dbReference>
<feature type="region of interest" description="Disordered" evidence="4">
    <location>
        <begin position="284"/>
        <end position="316"/>
    </location>
</feature>
<proteinExistence type="predicted"/>
<dbReference type="InterPro" id="IPR003593">
    <property type="entry name" value="AAA+_ATPase"/>
</dbReference>